<comment type="caution">
    <text evidence="2">The sequence shown here is derived from an EMBL/GenBank/DDBJ whole genome shotgun (WGS) entry which is preliminary data.</text>
</comment>
<dbReference type="Pfam" id="PF00004">
    <property type="entry name" value="AAA"/>
    <property type="match status" value="1"/>
</dbReference>
<dbReference type="Pfam" id="PF13676">
    <property type="entry name" value="TIR_2"/>
    <property type="match status" value="1"/>
</dbReference>
<dbReference type="InterPro" id="IPR035897">
    <property type="entry name" value="Toll_tir_struct_dom_sf"/>
</dbReference>
<proteinExistence type="predicted"/>
<dbReference type="Gene3D" id="3.40.50.10140">
    <property type="entry name" value="Toll/interleukin-1 receptor homology (TIR) domain"/>
    <property type="match status" value="1"/>
</dbReference>
<name>A0ABR9D8I3_9GAMM</name>
<dbReference type="InterPro" id="IPR003959">
    <property type="entry name" value="ATPase_AAA_core"/>
</dbReference>
<dbReference type="SUPFAM" id="SSF52200">
    <property type="entry name" value="Toll/Interleukin receptor TIR domain"/>
    <property type="match status" value="1"/>
</dbReference>
<dbReference type="InterPro" id="IPR027417">
    <property type="entry name" value="P-loop_NTPase"/>
</dbReference>
<dbReference type="CDD" id="cd00009">
    <property type="entry name" value="AAA"/>
    <property type="match status" value="1"/>
</dbReference>
<accession>A0ABR9D8I3</accession>
<dbReference type="EMBL" id="JACXST010000001">
    <property type="protein sequence ID" value="MBD9359412.1"/>
    <property type="molecule type" value="Genomic_DNA"/>
</dbReference>
<dbReference type="SMART" id="SM00382">
    <property type="entry name" value="AAA"/>
    <property type="match status" value="1"/>
</dbReference>
<dbReference type="Gene3D" id="3.40.50.300">
    <property type="entry name" value="P-loop containing nucleotide triphosphate hydrolases"/>
    <property type="match status" value="1"/>
</dbReference>
<evidence type="ECO:0000313" key="2">
    <source>
        <dbReference type="EMBL" id="MBD9359412.1"/>
    </source>
</evidence>
<gene>
    <name evidence="2" type="ORF">EBB_02385</name>
</gene>
<keyword evidence="3" id="KW-1185">Reference proteome</keyword>
<organism evidence="2 3">
    <name type="scientific">Methylomonas fluvii</name>
    <dbReference type="NCBI Taxonomy" id="1854564"/>
    <lineage>
        <taxon>Bacteria</taxon>
        <taxon>Pseudomonadati</taxon>
        <taxon>Pseudomonadota</taxon>
        <taxon>Gammaproteobacteria</taxon>
        <taxon>Methylococcales</taxon>
        <taxon>Methylococcaceae</taxon>
        <taxon>Methylomonas</taxon>
    </lineage>
</organism>
<feature type="domain" description="TIR" evidence="1">
    <location>
        <begin position="353"/>
        <end position="488"/>
    </location>
</feature>
<sequence length="500" mass="57227">MTEKKNLEDVFKLSGVPEFTFVEPAEYTRLFVALRSKGRGLVVEGPSGIGKTTCVLKVLDRLGDNSNIRVLSGRKRLDKPVIEALIDNENFGTVIIDDFHKLEEPLKQKLSDLLKILADEENENSKLVLVGINKTGHSLFQYSADLRNRIDIIKFESNSEEKLEELLEKGEQCLKVELNVKSEIILGSQGSFHLAQMLAHHACLKSNILEECEILTPTTVSFEALKEFILDDLSTSFSQLTTRFCKGQRVKKGSRAPYLHVLYWLSKSESMSINIESTLIEQPNHRNSVGQILTKGHLKEHYEGNESYSEVIYYNNETTELSIEDPKYFFYIKNLPWSKVAKKIGFHTVEFSSEYDYALSFTGLERNIADYIQQKLSDNEISVFYDNNEQARILSQNVEEYLAPIYRSESRFIVAILSKNYPSRVWCKFEADNFKERFGENCVIPLWFSDCPPGMFDLTNGTGGFTFDPSQDRDSQLNQFTDLLIEKIHNVRIEESSCSL</sequence>
<dbReference type="InterPro" id="IPR003593">
    <property type="entry name" value="AAA+_ATPase"/>
</dbReference>
<protein>
    <submittedName>
        <fullName evidence="2">TIR domain-containing protein</fullName>
    </submittedName>
</protein>
<dbReference type="PROSITE" id="PS50104">
    <property type="entry name" value="TIR"/>
    <property type="match status" value="1"/>
</dbReference>
<evidence type="ECO:0000259" key="1">
    <source>
        <dbReference type="PROSITE" id="PS50104"/>
    </source>
</evidence>
<dbReference type="InterPro" id="IPR000157">
    <property type="entry name" value="TIR_dom"/>
</dbReference>
<evidence type="ECO:0000313" key="3">
    <source>
        <dbReference type="Proteomes" id="UP000641152"/>
    </source>
</evidence>
<dbReference type="RefSeq" id="WP_192392301.1">
    <property type="nucleotide sequence ID" value="NZ_CAJHIU010000001.1"/>
</dbReference>
<dbReference type="SUPFAM" id="SSF52540">
    <property type="entry name" value="P-loop containing nucleoside triphosphate hydrolases"/>
    <property type="match status" value="1"/>
</dbReference>
<reference evidence="2 3" key="1">
    <citation type="submission" date="2020-09" db="EMBL/GenBank/DDBJ databases">
        <title>Methylomonas albis sp. nov. and Methylomonas fluvii sp. nov.: Two cold-adapted methanotrophs from the River Elbe and an amended description of Methylovulum psychrotolerans strain Eb1.</title>
        <authorList>
            <person name="Bussmann I.K."/>
            <person name="Klings K.-W."/>
            <person name="Warnstedt J."/>
            <person name="Hoppert M."/>
            <person name="Saborowski A."/>
            <person name="Horn F."/>
            <person name="Liebner S."/>
        </authorList>
    </citation>
    <scope>NUCLEOTIDE SEQUENCE [LARGE SCALE GENOMIC DNA]</scope>
    <source>
        <strain evidence="2 3">EbB</strain>
    </source>
</reference>
<dbReference type="Proteomes" id="UP000641152">
    <property type="component" value="Unassembled WGS sequence"/>
</dbReference>